<organism evidence="2 3">
    <name type="scientific">Abiotrophia defectiva</name>
    <name type="common">Streptococcus defectivus</name>
    <dbReference type="NCBI Taxonomy" id="46125"/>
    <lineage>
        <taxon>Bacteria</taxon>
        <taxon>Bacillati</taxon>
        <taxon>Bacillota</taxon>
        <taxon>Bacilli</taxon>
        <taxon>Lactobacillales</taxon>
        <taxon>Aerococcaceae</taxon>
        <taxon>Abiotrophia</taxon>
    </lineage>
</organism>
<proteinExistence type="predicted"/>
<reference evidence="2" key="1">
    <citation type="submission" date="2020-04" db="EMBL/GenBank/DDBJ databases">
        <title>Deep metagenomics examines the oral microbiome during advanced dental caries in children, revealing novel taxa and co-occurrences with host molecules.</title>
        <authorList>
            <person name="Baker J.L."/>
            <person name="Morton J.T."/>
            <person name="Dinis M."/>
            <person name="Alvarez R."/>
            <person name="Tran N.C."/>
            <person name="Knight R."/>
            <person name="Edlund A."/>
        </authorList>
    </citation>
    <scope>NUCLEOTIDE SEQUENCE</scope>
    <source>
        <strain evidence="2">JCVI_23_bin.16</strain>
    </source>
</reference>
<dbReference type="Proteomes" id="UP000757900">
    <property type="component" value="Unassembled WGS sequence"/>
</dbReference>
<dbReference type="InterPro" id="IPR014963">
    <property type="entry name" value="UPF0302_N"/>
</dbReference>
<dbReference type="AlphaFoldDB" id="A0A929MPN8"/>
<sequence length="183" mass="21812">MINKHQRKRQFIAWLLQHYRHANPTVNYFLEFLMVQPDYIQYVEFSDQVEYASHGVYISYVEQTAVPFRYYKEGKSYSSCEQAFHDLRLNTQGGQPVTFYIELNIPDYIATLYRYDLFTQPDYLPEDSAFLDQLEMGLTQVTRQVRRKQLKEQVDLALDQGAFDIVNQLLNQLEELEGHDQDY</sequence>
<name>A0A929MPN8_ABIDE</name>
<dbReference type="InterPro" id="IPR038091">
    <property type="entry name" value="UPF0302_N_sf"/>
</dbReference>
<dbReference type="EMBL" id="JABZFV010000039">
    <property type="protein sequence ID" value="MBF0934583.1"/>
    <property type="molecule type" value="Genomic_DNA"/>
</dbReference>
<evidence type="ECO:0000313" key="3">
    <source>
        <dbReference type="Proteomes" id="UP000757900"/>
    </source>
</evidence>
<feature type="domain" description="UPF0302" evidence="1">
    <location>
        <begin position="7"/>
        <end position="105"/>
    </location>
</feature>
<comment type="caution">
    <text evidence="2">The sequence shown here is derived from an EMBL/GenBank/DDBJ whole genome shotgun (WGS) entry which is preliminary data.</text>
</comment>
<gene>
    <name evidence="2" type="ORF">HXK00_02925</name>
</gene>
<evidence type="ECO:0000313" key="2">
    <source>
        <dbReference type="EMBL" id="MBF0934583.1"/>
    </source>
</evidence>
<evidence type="ECO:0000259" key="1">
    <source>
        <dbReference type="Pfam" id="PF08864"/>
    </source>
</evidence>
<dbReference type="Pfam" id="PF08864">
    <property type="entry name" value="UPF0302"/>
    <property type="match status" value="1"/>
</dbReference>
<protein>
    <submittedName>
        <fullName evidence="2">YpiB family protein</fullName>
    </submittedName>
</protein>
<dbReference type="Gene3D" id="3.40.1530.30">
    <property type="entry name" value="Uncharacterised family UPF0302, N-terminal domain"/>
    <property type="match status" value="1"/>
</dbReference>
<dbReference type="InterPro" id="IPR011188">
    <property type="entry name" value="UPF0302"/>
</dbReference>
<dbReference type="PIRSF" id="PIRSF007165">
    <property type="entry name" value="UCP007165"/>
    <property type="match status" value="1"/>
</dbReference>
<accession>A0A929MPN8</accession>